<name>A0A6N9NHG7_9FLAO</name>
<evidence type="ECO:0000313" key="3">
    <source>
        <dbReference type="Proteomes" id="UP000470771"/>
    </source>
</evidence>
<dbReference type="SUPFAM" id="SSF56925">
    <property type="entry name" value="OMPA-like"/>
    <property type="match status" value="1"/>
</dbReference>
<protein>
    <submittedName>
        <fullName evidence="2">Outer membrane beta-barrel protein</fullName>
    </submittedName>
</protein>
<keyword evidence="3" id="KW-1185">Reference proteome</keyword>
<accession>A0A6N9NHG7</accession>
<dbReference type="InterPro" id="IPR025665">
    <property type="entry name" value="Beta-barrel_OMP_2"/>
</dbReference>
<dbReference type="Pfam" id="PF13568">
    <property type="entry name" value="OMP_b-brl_2"/>
    <property type="match status" value="1"/>
</dbReference>
<sequence length="218" mass="24777">MYSLVRNIIVLTIFLFTANGYSQVFDAGIKAGVASSQISGDGYSGFHKAGIVAGGFARMNLSDRSHFQFEITFTQKGSRRNPKTSEGDDDFFLLRLDYIEIPLLFLYDYKNFTFEVGPYFSTLVNEYMEDEFGTTSIPEGFDQFSRFDLGLSAGISYNFTEQLIMNWRFSNSIVPVRDFESKAAILQQLPGQSPLQRFDTGMYHTYLSFTMNYKFGGN</sequence>
<dbReference type="RefSeq" id="WP_160631008.1">
    <property type="nucleotide sequence ID" value="NZ_WWNE01000003.1"/>
</dbReference>
<dbReference type="AlphaFoldDB" id="A0A6N9NHG7"/>
<organism evidence="2 3">
    <name type="scientific">Acidiluteibacter ferrifornacis</name>
    <dbReference type="NCBI Taxonomy" id="2692424"/>
    <lineage>
        <taxon>Bacteria</taxon>
        <taxon>Pseudomonadati</taxon>
        <taxon>Bacteroidota</taxon>
        <taxon>Flavobacteriia</taxon>
        <taxon>Flavobacteriales</taxon>
        <taxon>Cryomorphaceae</taxon>
        <taxon>Acidiluteibacter</taxon>
    </lineage>
</organism>
<evidence type="ECO:0000259" key="1">
    <source>
        <dbReference type="Pfam" id="PF13568"/>
    </source>
</evidence>
<comment type="caution">
    <text evidence="2">The sequence shown here is derived from an EMBL/GenBank/DDBJ whole genome shotgun (WGS) entry which is preliminary data.</text>
</comment>
<reference evidence="2 3" key="1">
    <citation type="submission" date="2019-12" db="EMBL/GenBank/DDBJ databases">
        <authorList>
            <person name="Zhao J."/>
        </authorList>
    </citation>
    <scope>NUCLEOTIDE SEQUENCE [LARGE SCALE GENOMIC DNA]</scope>
    <source>
        <strain evidence="2 3">S-15</strain>
    </source>
</reference>
<dbReference type="InterPro" id="IPR011250">
    <property type="entry name" value="OMP/PagP_B-barrel"/>
</dbReference>
<proteinExistence type="predicted"/>
<evidence type="ECO:0000313" key="2">
    <source>
        <dbReference type="EMBL" id="NBG64637.1"/>
    </source>
</evidence>
<dbReference type="EMBL" id="WWNE01000003">
    <property type="protein sequence ID" value="NBG64637.1"/>
    <property type="molecule type" value="Genomic_DNA"/>
</dbReference>
<gene>
    <name evidence="2" type="ORF">GQN54_00815</name>
</gene>
<feature type="domain" description="Outer membrane protein beta-barrel" evidence="1">
    <location>
        <begin position="25"/>
        <end position="173"/>
    </location>
</feature>
<dbReference type="Proteomes" id="UP000470771">
    <property type="component" value="Unassembled WGS sequence"/>
</dbReference>